<protein>
    <submittedName>
        <fullName evidence="1">Uncharacterized protein</fullName>
    </submittedName>
</protein>
<gene>
    <name evidence="1" type="ORF">Nkreftii_000195</name>
</gene>
<name>A0A7S8FAX1_9BACT</name>
<organism evidence="1 2">
    <name type="scientific">Candidatus Nitrospira kreftii</name>
    <dbReference type="NCBI Taxonomy" id="2652173"/>
    <lineage>
        <taxon>Bacteria</taxon>
        <taxon>Pseudomonadati</taxon>
        <taxon>Nitrospirota</taxon>
        <taxon>Nitrospiria</taxon>
        <taxon>Nitrospirales</taxon>
        <taxon>Nitrospiraceae</taxon>
        <taxon>Nitrospira</taxon>
    </lineage>
</organism>
<dbReference type="AlphaFoldDB" id="A0A7S8FAX1"/>
<accession>A0A7S8FAX1</accession>
<dbReference type="KEGG" id="nkf:Nkreftii_000195"/>
<dbReference type="EMBL" id="CP047423">
    <property type="protein sequence ID" value="QPD02421.1"/>
    <property type="molecule type" value="Genomic_DNA"/>
</dbReference>
<proteinExistence type="predicted"/>
<sequence>MKGDAGYALQKLELAILLLATGQGDVRSRLNTAYIAELHILREEDFPEPLRLQWIWIKRKLTSAPPLRDENGSVTVGSLHRTLKKMRNSTGSEIARRIIVLRDTLGGYFSDLARSCN</sequence>
<reference evidence="1 2" key="1">
    <citation type="journal article" date="2020" name="ISME J.">
        <title>Enrichment and physiological characterization of a novel comammox Nitrospira indicates ammonium inhibition of complete nitrification.</title>
        <authorList>
            <person name="Sakoula D."/>
            <person name="Koch H."/>
            <person name="Frank J."/>
            <person name="Jetten M.S.M."/>
            <person name="van Kessel M.A.H.J."/>
            <person name="Lucker S."/>
        </authorList>
    </citation>
    <scope>NUCLEOTIDE SEQUENCE [LARGE SCALE GENOMIC DNA]</scope>
    <source>
        <strain evidence="1">Comreactor17</strain>
    </source>
</reference>
<evidence type="ECO:0000313" key="1">
    <source>
        <dbReference type="EMBL" id="QPD02421.1"/>
    </source>
</evidence>
<evidence type="ECO:0000313" key="2">
    <source>
        <dbReference type="Proteomes" id="UP000593737"/>
    </source>
</evidence>
<dbReference type="Proteomes" id="UP000593737">
    <property type="component" value="Chromosome"/>
</dbReference>